<protein>
    <submittedName>
        <fullName evidence="1">Uncharacterized protein</fullName>
    </submittedName>
</protein>
<dbReference type="EMBL" id="AONC01000004">
    <property type="protein sequence ID" value="EXJ16915.1"/>
    <property type="molecule type" value="Genomic_DNA"/>
</dbReference>
<organism evidence="1 2">
    <name type="scientific">Imhoffiella purpurea</name>
    <dbReference type="NCBI Taxonomy" id="1249627"/>
    <lineage>
        <taxon>Bacteria</taxon>
        <taxon>Pseudomonadati</taxon>
        <taxon>Pseudomonadota</taxon>
        <taxon>Gammaproteobacteria</taxon>
        <taxon>Chromatiales</taxon>
        <taxon>Chromatiaceae</taxon>
        <taxon>Imhoffiella</taxon>
    </lineage>
</organism>
<dbReference type="AlphaFoldDB" id="W9W2X1"/>
<dbReference type="Proteomes" id="UP000019460">
    <property type="component" value="Unassembled WGS sequence"/>
</dbReference>
<sequence>MQKLMPNPNHDLESDRRVKLLKLKSGQPIMVSETGVMDACSNNEQNISVWKMIG</sequence>
<comment type="caution">
    <text evidence="1">The sequence shown here is derived from an EMBL/GenBank/DDBJ whole genome shotgun (WGS) entry which is preliminary data.</text>
</comment>
<evidence type="ECO:0000313" key="1">
    <source>
        <dbReference type="EMBL" id="EXJ16915.1"/>
    </source>
</evidence>
<accession>W9W2X1</accession>
<proteinExistence type="predicted"/>
<keyword evidence="2" id="KW-1185">Reference proteome</keyword>
<name>W9W2X1_9GAMM</name>
<evidence type="ECO:0000313" key="2">
    <source>
        <dbReference type="Proteomes" id="UP000019460"/>
    </source>
</evidence>
<gene>
    <name evidence="1" type="ORF">D779_2526</name>
</gene>
<reference evidence="1 2" key="1">
    <citation type="submission" date="2012-11" db="EMBL/GenBank/DDBJ databases">
        <title>Genome assembly of Thiorhodococcus sp. AK35.</title>
        <authorList>
            <person name="Nupur N."/>
            <person name="Khatri I."/>
            <person name="Subramanian S."/>
            <person name="Pinnaka A."/>
        </authorList>
    </citation>
    <scope>NUCLEOTIDE SEQUENCE [LARGE SCALE GENOMIC DNA]</scope>
    <source>
        <strain evidence="1 2">AK35</strain>
    </source>
</reference>